<protein>
    <recommendedName>
        <fullName evidence="5">Copper chaperone NosL</fullName>
    </recommendedName>
</protein>
<sequence>MKKMLPLWMRVIIFICALALVGVLFMPFWRIELDAPQYPEGLLLQIYTGKLGGDVDIINGLNHYIGMKTLHAADFFEFKILPYLTAGFAALFIFTAFRGTSRALRFSFIALLVFGVVAMTDFWKWEYNYGHNLNPEAAIKVPGMAYQPPLIGYKQLLNFGAYSVPDIGGWIFIATGVIIGALMFYDIILKKKEKKVLKVSSKMAGIVAVMFAISITSCNTQPQAIEVGKMNCDFCKMTIMDTRFASELITTKGKIYKFDDTHCLLSYLHSGNMEKKEIKEIYFVDYSNPKEFIPSTAAFLLKNEILHSPMNGNIAAFGNTDERAKLHAQINGDTITWSDLYN</sequence>
<dbReference type="PANTHER" id="PTHR41247">
    <property type="entry name" value="HTH-TYPE TRANSCRIPTIONAL REPRESSOR YCNK"/>
    <property type="match status" value="1"/>
</dbReference>
<keyword evidence="1" id="KW-1133">Transmembrane helix</keyword>
<dbReference type="AlphaFoldDB" id="A0A5B8V4N1"/>
<dbReference type="Pfam" id="PF05573">
    <property type="entry name" value="NosL"/>
    <property type="match status" value="1"/>
</dbReference>
<gene>
    <name evidence="2" type="ORF">FRZ67_00055</name>
    <name evidence="3" type="ORF">FRZ67_23275</name>
</gene>
<feature type="transmembrane region" description="Helical" evidence="1">
    <location>
        <begin position="167"/>
        <end position="187"/>
    </location>
</feature>
<keyword evidence="1" id="KW-0472">Membrane</keyword>
<keyword evidence="1" id="KW-0812">Transmembrane</keyword>
<reference evidence="2 4" key="1">
    <citation type="journal article" date="2016" name="Int. J. Syst. Evol. Microbiol.">
        <title>Panacibacter ginsenosidivorans gen. nov., sp. nov., with ginsenoside converting activity isolated from soil of a ginseng field.</title>
        <authorList>
            <person name="Siddiqi M.Z."/>
            <person name="Muhammad Shafi S."/>
            <person name="Choi K.D."/>
            <person name="Im W.T."/>
        </authorList>
    </citation>
    <scope>NUCLEOTIDE SEQUENCE [LARGE SCALE GENOMIC DNA]</scope>
    <source>
        <strain evidence="2 4">Gsoil1550</strain>
    </source>
</reference>
<evidence type="ECO:0008006" key="5">
    <source>
        <dbReference type="Google" id="ProtNLM"/>
    </source>
</evidence>
<evidence type="ECO:0000313" key="2">
    <source>
        <dbReference type="EMBL" id="QEC65773.1"/>
    </source>
</evidence>
<dbReference type="SUPFAM" id="SSF160387">
    <property type="entry name" value="NosL/MerB-like"/>
    <property type="match status" value="1"/>
</dbReference>
<name>A0A5B8V4N1_9BACT</name>
<evidence type="ECO:0000313" key="4">
    <source>
        <dbReference type="Proteomes" id="UP000321533"/>
    </source>
</evidence>
<keyword evidence="4" id="KW-1185">Reference proteome</keyword>
<dbReference type="PANTHER" id="PTHR41247:SF1">
    <property type="entry name" value="HTH-TYPE TRANSCRIPTIONAL REPRESSOR YCNK"/>
    <property type="match status" value="1"/>
</dbReference>
<feature type="transmembrane region" description="Helical" evidence="1">
    <location>
        <begin position="104"/>
        <end position="123"/>
    </location>
</feature>
<evidence type="ECO:0000313" key="3">
    <source>
        <dbReference type="EMBL" id="QEC70082.1"/>
    </source>
</evidence>
<dbReference type="EMBL" id="CP042435">
    <property type="protein sequence ID" value="QEC70082.1"/>
    <property type="molecule type" value="Genomic_DNA"/>
</dbReference>
<organism evidence="2 4">
    <name type="scientific">Panacibacter ginsenosidivorans</name>
    <dbReference type="NCBI Taxonomy" id="1813871"/>
    <lineage>
        <taxon>Bacteria</taxon>
        <taxon>Pseudomonadati</taxon>
        <taxon>Bacteroidota</taxon>
        <taxon>Chitinophagia</taxon>
        <taxon>Chitinophagales</taxon>
        <taxon>Chitinophagaceae</taxon>
        <taxon>Panacibacter</taxon>
    </lineage>
</organism>
<dbReference type="EMBL" id="CP042435">
    <property type="protein sequence ID" value="QEC65773.1"/>
    <property type="molecule type" value="Genomic_DNA"/>
</dbReference>
<reference evidence="2" key="2">
    <citation type="submission" date="2019-08" db="EMBL/GenBank/DDBJ databases">
        <authorList>
            <person name="Im W.-T."/>
        </authorList>
    </citation>
    <scope>NUCLEOTIDE SEQUENCE</scope>
    <source>
        <strain evidence="2">Gsoil1550</strain>
    </source>
</reference>
<dbReference type="Proteomes" id="UP000321533">
    <property type="component" value="Chromosome"/>
</dbReference>
<dbReference type="InterPro" id="IPR008719">
    <property type="entry name" value="N2O_reductase_NosL"/>
</dbReference>
<dbReference type="KEGG" id="pgin:FRZ67_00055"/>
<feature type="transmembrane region" description="Helical" evidence="1">
    <location>
        <begin position="80"/>
        <end position="97"/>
    </location>
</feature>
<feature type="transmembrane region" description="Helical" evidence="1">
    <location>
        <begin position="7"/>
        <end position="29"/>
    </location>
</feature>
<proteinExistence type="predicted"/>
<evidence type="ECO:0000256" key="1">
    <source>
        <dbReference type="SAM" id="Phobius"/>
    </source>
</evidence>
<dbReference type="RefSeq" id="WP_147187573.1">
    <property type="nucleotide sequence ID" value="NZ_CP042435.1"/>
</dbReference>
<dbReference type="OrthoDB" id="9809859at2"/>
<accession>A0A5B8V4N1</accession>
<dbReference type="KEGG" id="pgin:FRZ67_23275"/>